<dbReference type="EMBL" id="JAAKFY010000019">
    <property type="protein sequence ID" value="KAF3841765.1"/>
    <property type="molecule type" value="Genomic_DNA"/>
</dbReference>
<organism evidence="1 2">
    <name type="scientific">Dissostichus mawsoni</name>
    <name type="common">Antarctic cod</name>
    <dbReference type="NCBI Taxonomy" id="36200"/>
    <lineage>
        <taxon>Eukaryota</taxon>
        <taxon>Metazoa</taxon>
        <taxon>Chordata</taxon>
        <taxon>Craniata</taxon>
        <taxon>Vertebrata</taxon>
        <taxon>Euteleostomi</taxon>
        <taxon>Actinopterygii</taxon>
        <taxon>Neopterygii</taxon>
        <taxon>Teleostei</taxon>
        <taxon>Neoteleostei</taxon>
        <taxon>Acanthomorphata</taxon>
        <taxon>Eupercaria</taxon>
        <taxon>Perciformes</taxon>
        <taxon>Notothenioidei</taxon>
        <taxon>Nototheniidae</taxon>
        <taxon>Dissostichus</taxon>
    </lineage>
</organism>
<dbReference type="Proteomes" id="UP000518266">
    <property type="component" value="Unassembled WGS sequence"/>
</dbReference>
<protein>
    <submittedName>
        <fullName evidence="1">Uncharacterized protein</fullName>
    </submittedName>
</protein>
<reference evidence="1 2" key="1">
    <citation type="submission" date="2020-03" db="EMBL/GenBank/DDBJ databases">
        <title>Dissostichus mawsoni Genome sequencing and assembly.</title>
        <authorList>
            <person name="Park H."/>
        </authorList>
    </citation>
    <scope>NUCLEOTIDE SEQUENCE [LARGE SCALE GENOMIC DNA]</scope>
    <source>
        <strain evidence="1">DM0001</strain>
        <tissue evidence="1">Muscle</tissue>
    </source>
</reference>
<evidence type="ECO:0000313" key="2">
    <source>
        <dbReference type="Proteomes" id="UP000518266"/>
    </source>
</evidence>
<gene>
    <name evidence="1" type="ORF">F7725_023716</name>
</gene>
<evidence type="ECO:0000313" key="1">
    <source>
        <dbReference type="EMBL" id="KAF3841765.1"/>
    </source>
</evidence>
<accession>A0A7J5XXC8</accession>
<comment type="caution">
    <text evidence="1">The sequence shown here is derived from an EMBL/GenBank/DDBJ whole genome shotgun (WGS) entry which is preliminary data.</text>
</comment>
<keyword evidence="2" id="KW-1185">Reference proteome</keyword>
<sequence length="61" mass="7102">MCPCQRERDYETETFVLDDPPVDLTHNRDNILLDKVTGRLAMEKMTKDDEGVYSVEINNKV</sequence>
<proteinExistence type="predicted"/>
<dbReference type="OrthoDB" id="8963023at2759"/>
<name>A0A7J5XXC8_DISMA</name>
<dbReference type="AlphaFoldDB" id="A0A7J5XXC8"/>